<dbReference type="Proteomes" id="UP000265140">
    <property type="component" value="Chromosome 4"/>
</dbReference>
<dbReference type="Ensembl" id="ENSELUT00000037054.3">
    <property type="protein sequence ID" value="ENSELUP00000042716.1"/>
    <property type="gene ID" value="ENSELUG00000024043.3"/>
</dbReference>
<proteinExistence type="predicted"/>
<dbReference type="STRING" id="8010.ENSELUP00000042716"/>
<evidence type="ECO:0000313" key="2">
    <source>
        <dbReference type="Proteomes" id="UP000265140"/>
    </source>
</evidence>
<dbReference type="Bgee" id="ENSELUG00000024043">
    <property type="expression patterns" value="Expressed in ovary and 14 other cell types or tissues"/>
</dbReference>
<reference evidence="2" key="1">
    <citation type="journal article" date="2014" name="PLoS ONE">
        <title>The genome and linkage map of the northern pike (Esox lucius): conserved synteny revealed between the salmonid sister group and the Neoteleostei.</title>
        <authorList>
            <person name="Rondeau E.B."/>
            <person name="Minkley D.R."/>
            <person name="Leong J.S."/>
            <person name="Messmer A.M."/>
            <person name="Jantzen J.R."/>
            <person name="von Schalburg K.R."/>
            <person name="Lemon C."/>
            <person name="Bird N.H."/>
            <person name="Koop B.F."/>
        </authorList>
    </citation>
    <scope>NUCLEOTIDE SEQUENCE</scope>
</reference>
<dbReference type="OMA" id="WHNAEEV"/>
<dbReference type="GeneTree" id="ENSGT00940000163832"/>
<evidence type="ECO:0000313" key="1">
    <source>
        <dbReference type="Ensembl" id="ENSELUP00000042716.1"/>
    </source>
</evidence>
<reference evidence="1" key="4">
    <citation type="submission" date="2025-09" db="UniProtKB">
        <authorList>
            <consortium name="Ensembl"/>
        </authorList>
    </citation>
    <scope>IDENTIFICATION</scope>
</reference>
<sequence>WIGRGTKRKASAEVEMEAVAVKGKMGKVEEDDTETVTEGQRVVIEHWWELSALVAAHPELTVVLNPQKPRGKSFEVILVKGEKEVCLWSGIKKGPPRKLKFPAPDVVVSALEEALKTE</sequence>
<dbReference type="InterPro" id="IPR052674">
    <property type="entry name" value="SelWTH-like"/>
</dbReference>
<dbReference type="AlphaFoldDB" id="A0A3P9ANW2"/>
<name>A0A3P9ANW2_ESOLU</name>
<dbReference type="InParanoid" id="A0A3P9ANW2"/>
<dbReference type="PANTHER" id="PTHR33638:SF1">
    <property type="entry name" value="SELENOPROTEIN H"/>
    <property type="match status" value="1"/>
</dbReference>
<evidence type="ECO:0008006" key="3">
    <source>
        <dbReference type="Google" id="ProtNLM"/>
    </source>
</evidence>
<accession>A0A3P9ANW2</accession>
<organism evidence="1 2">
    <name type="scientific">Esox lucius</name>
    <name type="common">Northern pike</name>
    <dbReference type="NCBI Taxonomy" id="8010"/>
    <lineage>
        <taxon>Eukaryota</taxon>
        <taxon>Metazoa</taxon>
        <taxon>Chordata</taxon>
        <taxon>Craniata</taxon>
        <taxon>Vertebrata</taxon>
        <taxon>Euteleostomi</taxon>
        <taxon>Actinopterygii</taxon>
        <taxon>Neopterygii</taxon>
        <taxon>Teleostei</taxon>
        <taxon>Protacanthopterygii</taxon>
        <taxon>Esociformes</taxon>
        <taxon>Esocidae</taxon>
        <taxon>Esox</taxon>
    </lineage>
</organism>
<keyword evidence="2" id="KW-1185">Reference proteome</keyword>
<protein>
    <recommendedName>
        <fullName evidence="3">Selenoprotein H</fullName>
    </recommendedName>
</protein>
<dbReference type="PANTHER" id="PTHR33638">
    <property type="entry name" value="SELENOPROTEIN H"/>
    <property type="match status" value="1"/>
</dbReference>
<reference evidence="1" key="2">
    <citation type="submission" date="2020-02" db="EMBL/GenBank/DDBJ databases">
        <title>Esox lucius (northern pike) genome, fEsoLuc1, primary haplotype.</title>
        <authorList>
            <person name="Myers G."/>
            <person name="Karagic N."/>
            <person name="Meyer A."/>
            <person name="Pippel M."/>
            <person name="Reichard M."/>
            <person name="Winkler S."/>
            <person name="Tracey A."/>
            <person name="Sims Y."/>
            <person name="Howe K."/>
            <person name="Rhie A."/>
            <person name="Formenti G."/>
            <person name="Durbin R."/>
            <person name="Fedrigo O."/>
            <person name="Jarvis E.D."/>
        </authorList>
    </citation>
    <scope>NUCLEOTIDE SEQUENCE [LARGE SCALE GENOMIC DNA]</scope>
</reference>
<dbReference type="GO" id="GO:0005794">
    <property type="term" value="C:Golgi apparatus"/>
    <property type="evidence" value="ECO:0007669"/>
    <property type="project" value="TreeGrafter"/>
</dbReference>
<reference evidence="1" key="3">
    <citation type="submission" date="2025-08" db="UniProtKB">
        <authorList>
            <consortium name="Ensembl"/>
        </authorList>
    </citation>
    <scope>IDENTIFICATION</scope>
</reference>